<sequence>MNKNQRGRCSMQDHSTIRDKILQELKELVVGQLSSEKVRIYLFRSWATQEEKQSSDIDIAIETERPLDPLTWNELVEEIEESTIPYNVDVVDLRNASSHLVRKVKEEGILWKDCVTD</sequence>
<dbReference type="Gene3D" id="3.30.460.10">
    <property type="entry name" value="Beta Polymerase, domain 2"/>
    <property type="match status" value="1"/>
</dbReference>
<proteinExistence type="predicted"/>
<accession>A0A3R9RGM2</accession>
<dbReference type="PANTHER" id="PTHR43852:SF2">
    <property type="entry name" value="PROTEIN ADENYLYLTRANSFERASE MNTA"/>
    <property type="match status" value="1"/>
</dbReference>
<reference evidence="2 3" key="1">
    <citation type="submission" date="2018-10" db="EMBL/GenBank/DDBJ databases">
        <title>Draft genome sequence of Bacillus salarius IM0101, isolated from a hypersaline soil in Inner Mongolia, China.</title>
        <authorList>
            <person name="Yamprayoonswat W."/>
            <person name="Boonvisut S."/>
            <person name="Jumpathong W."/>
            <person name="Sittihan S."/>
            <person name="Ruangsuj P."/>
            <person name="Wanthongcharoen S."/>
            <person name="Thongpramul N."/>
            <person name="Pimmason S."/>
            <person name="Yu B."/>
            <person name="Yasawong M."/>
        </authorList>
    </citation>
    <scope>NUCLEOTIDE SEQUENCE [LARGE SCALE GENOMIC DNA]</scope>
    <source>
        <strain evidence="2 3">IM0101</strain>
    </source>
</reference>
<keyword evidence="3" id="KW-1185">Reference proteome</keyword>
<evidence type="ECO:0000313" key="2">
    <source>
        <dbReference type="EMBL" id="RSL35004.1"/>
    </source>
</evidence>
<dbReference type="GO" id="GO:0016740">
    <property type="term" value="F:transferase activity"/>
    <property type="evidence" value="ECO:0007669"/>
    <property type="project" value="UniProtKB-KW"/>
</dbReference>
<protein>
    <submittedName>
        <fullName evidence="2">Nucleotidyltransferase domain-containing protein</fullName>
    </submittedName>
</protein>
<comment type="caution">
    <text evidence="2">The sequence shown here is derived from an EMBL/GenBank/DDBJ whole genome shotgun (WGS) entry which is preliminary data.</text>
</comment>
<name>A0A3R9RGM2_9BACI</name>
<dbReference type="Proteomes" id="UP000275076">
    <property type="component" value="Unassembled WGS sequence"/>
</dbReference>
<dbReference type="SUPFAM" id="SSF81301">
    <property type="entry name" value="Nucleotidyltransferase"/>
    <property type="match status" value="1"/>
</dbReference>
<dbReference type="AlphaFoldDB" id="A0A3R9RGM2"/>
<organism evidence="2 3">
    <name type="scientific">Salibacterium salarium</name>
    <dbReference type="NCBI Taxonomy" id="284579"/>
    <lineage>
        <taxon>Bacteria</taxon>
        <taxon>Bacillati</taxon>
        <taxon>Bacillota</taxon>
        <taxon>Bacilli</taxon>
        <taxon>Bacillales</taxon>
        <taxon>Bacillaceae</taxon>
    </lineage>
</organism>
<dbReference type="EMBL" id="RBVX01000001">
    <property type="protein sequence ID" value="RSL35004.1"/>
    <property type="molecule type" value="Genomic_DNA"/>
</dbReference>
<dbReference type="CDD" id="cd05403">
    <property type="entry name" value="NT_KNTase_like"/>
    <property type="match status" value="1"/>
</dbReference>
<dbReference type="InterPro" id="IPR041633">
    <property type="entry name" value="Polbeta"/>
</dbReference>
<gene>
    <name evidence="2" type="ORF">D7Z54_00020</name>
</gene>
<dbReference type="InterPro" id="IPR043519">
    <property type="entry name" value="NT_sf"/>
</dbReference>
<dbReference type="InterPro" id="IPR052930">
    <property type="entry name" value="TA_antitoxin_MntA"/>
</dbReference>
<dbReference type="OrthoDB" id="9809668at2"/>
<feature type="domain" description="Polymerase beta nucleotidyltransferase" evidence="1">
    <location>
        <begin position="39"/>
        <end position="110"/>
    </location>
</feature>
<evidence type="ECO:0000313" key="3">
    <source>
        <dbReference type="Proteomes" id="UP000275076"/>
    </source>
</evidence>
<dbReference type="Pfam" id="PF18765">
    <property type="entry name" value="Polbeta"/>
    <property type="match status" value="1"/>
</dbReference>
<dbReference type="PANTHER" id="PTHR43852">
    <property type="entry name" value="NUCLEOTIDYLTRANSFERASE"/>
    <property type="match status" value="1"/>
</dbReference>
<keyword evidence="2" id="KW-0808">Transferase</keyword>
<evidence type="ECO:0000259" key="1">
    <source>
        <dbReference type="Pfam" id="PF18765"/>
    </source>
</evidence>